<comment type="similarity">
    <text evidence="2">Belongs to the ribonuclease III family.</text>
</comment>
<dbReference type="GO" id="GO:0019843">
    <property type="term" value="F:rRNA binding"/>
    <property type="evidence" value="ECO:0007669"/>
    <property type="project" value="UniProtKB-KW"/>
</dbReference>
<sequence>MVDSQTLEKCENSIGYVFKDRALLVRALTHASLRKESGTCNERLEFLGDAVLGLVVSDFLFHTFRDFDEGDLSLIKSIVVSRATLAKQARVLRLPDFFSFANPNKEEKGNKIPNSVLANVFEAIIGAIYIDSGLAESRKFILASLRNDIESAIKNPYQKNYKTLLQFIAQKYLGTTPSYKILGMKGANHEKVFIACAIIGKRKFLAAEGPNKKEAEQLAAHAALQILSLEDPVIAENIRRNLSVEDSKKDKPLAKTPSLFHNSKSLLQHVTQKNKLPYPEYKRIHIEIENERKFFYIAVQIGGRRFPEAKATKVKEAERLAARNALDILAEDYAKTGANNDLTFFPAEYINNPPLWHKLN</sequence>
<dbReference type="InterPro" id="IPR014720">
    <property type="entry name" value="dsRBD_dom"/>
</dbReference>
<name>A0A5S9II14_UABAM</name>
<dbReference type="GO" id="GO:0010468">
    <property type="term" value="P:regulation of gene expression"/>
    <property type="evidence" value="ECO:0007669"/>
    <property type="project" value="TreeGrafter"/>
</dbReference>
<dbReference type="GO" id="GO:0006397">
    <property type="term" value="P:mRNA processing"/>
    <property type="evidence" value="ECO:0007669"/>
    <property type="project" value="UniProtKB-UniRule"/>
</dbReference>
<dbReference type="EC" id="3.1.26.3" evidence="9"/>
<reference evidence="12 13" key="1">
    <citation type="submission" date="2019-08" db="EMBL/GenBank/DDBJ databases">
        <title>Complete genome sequence of Candidatus Uab amorphum.</title>
        <authorList>
            <person name="Shiratori T."/>
            <person name="Suzuki S."/>
            <person name="Kakizawa Y."/>
            <person name="Ishida K."/>
        </authorList>
    </citation>
    <scope>NUCLEOTIDE SEQUENCE [LARGE SCALE GENOMIC DNA]</scope>
    <source>
        <strain evidence="12 13">SRT547</strain>
    </source>
</reference>
<dbReference type="PROSITE" id="PS50137">
    <property type="entry name" value="DS_RBD"/>
    <property type="match status" value="2"/>
</dbReference>
<dbReference type="GO" id="GO:0003725">
    <property type="term" value="F:double-stranded RNA binding"/>
    <property type="evidence" value="ECO:0007669"/>
    <property type="project" value="TreeGrafter"/>
</dbReference>
<dbReference type="PANTHER" id="PTHR11207">
    <property type="entry name" value="RIBONUCLEASE III"/>
    <property type="match status" value="1"/>
</dbReference>
<comment type="subcellular location">
    <subcellularLocation>
        <location evidence="9">Cytoplasm</location>
    </subcellularLocation>
</comment>
<keyword evidence="4 9" id="KW-0507">mRNA processing</keyword>
<evidence type="ECO:0000259" key="10">
    <source>
        <dbReference type="PROSITE" id="PS50137"/>
    </source>
</evidence>
<comment type="catalytic activity">
    <reaction evidence="1 9">
        <text>Endonucleolytic cleavage to 5'-phosphomonoester.</text>
        <dbReference type="EC" id="3.1.26.3"/>
    </reaction>
</comment>
<dbReference type="KEGG" id="uam:UABAM_00263"/>
<keyword evidence="9" id="KW-0479">Metal-binding</keyword>
<dbReference type="Pfam" id="PF00035">
    <property type="entry name" value="dsrm"/>
    <property type="match status" value="2"/>
</dbReference>
<evidence type="ECO:0000259" key="11">
    <source>
        <dbReference type="PROSITE" id="PS50142"/>
    </source>
</evidence>
<keyword evidence="7 9" id="KW-0378">Hydrolase</keyword>
<keyword evidence="9" id="KW-0460">Magnesium</keyword>
<evidence type="ECO:0000256" key="7">
    <source>
        <dbReference type="ARBA" id="ARBA00022801"/>
    </source>
</evidence>
<keyword evidence="9" id="KW-0699">rRNA-binding</keyword>
<dbReference type="AlphaFoldDB" id="A0A5S9II14"/>
<dbReference type="Gene3D" id="1.10.1520.10">
    <property type="entry name" value="Ribonuclease III domain"/>
    <property type="match status" value="1"/>
</dbReference>
<dbReference type="SMART" id="SM00358">
    <property type="entry name" value="DSRM"/>
    <property type="match status" value="2"/>
</dbReference>
<dbReference type="Gene3D" id="3.30.160.20">
    <property type="match status" value="2"/>
</dbReference>
<keyword evidence="9" id="KW-0819">tRNA processing</keyword>
<dbReference type="InterPro" id="IPR036389">
    <property type="entry name" value="RNase_III_sf"/>
</dbReference>
<dbReference type="EMBL" id="AP019860">
    <property type="protein sequence ID" value="BBM81921.1"/>
    <property type="molecule type" value="Genomic_DNA"/>
</dbReference>
<dbReference type="PROSITE" id="PS50142">
    <property type="entry name" value="RNASE_3_2"/>
    <property type="match status" value="1"/>
</dbReference>
<keyword evidence="5 9" id="KW-0540">Nuclease</keyword>
<keyword evidence="13" id="KW-1185">Reference proteome</keyword>
<evidence type="ECO:0000256" key="3">
    <source>
        <dbReference type="ARBA" id="ARBA00022552"/>
    </source>
</evidence>
<dbReference type="HAMAP" id="MF_00104">
    <property type="entry name" value="RNase_III"/>
    <property type="match status" value="1"/>
</dbReference>
<evidence type="ECO:0000256" key="4">
    <source>
        <dbReference type="ARBA" id="ARBA00022664"/>
    </source>
</evidence>
<dbReference type="SUPFAM" id="SSF69065">
    <property type="entry name" value="RNase III domain-like"/>
    <property type="match status" value="1"/>
</dbReference>
<dbReference type="FunFam" id="1.10.1520.10:FF:000001">
    <property type="entry name" value="Ribonuclease 3"/>
    <property type="match status" value="1"/>
</dbReference>
<dbReference type="GO" id="GO:0004525">
    <property type="term" value="F:ribonuclease III activity"/>
    <property type="evidence" value="ECO:0007669"/>
    <property type="project" value="UniProtKB-UniRule"/>
</dbReference>
<feature type="binding site" evidence="9">
    <location>
        <position position="45"/>
    </location>
    <ligand>
        <name>Mg(2+)</name>
        <dbReference type="ChEBI" id="CHEBI:18420"/>
    </ligand>
</feature>
<evidence type="ECO:0000256" key="8">
    <source>
        <dbReference type="ARBA" id="ARBA00022884"/>
    </source>
</evidence>
<keyword evidence="6 9" id="KW-0255">Endonuclease</keyword>
<evidence type="ECO:0000256" key="1">
    <source>
        <dbReference type="ARBA" id="ARBA00000109"/>
    </source>
</evidence>
<dbReference type="CDD" id="cd10845">
    <property type="entry name" value="DSRM_RNAse_III_family"/>
    <property type="match status" value="2"/>
</dbReference>
<gene>
    <name evidence="9" type="primary">rnc</name>
    <name evidence="12" type="ORF">UABAM_00263</name>
</gene>
<comment type="function">
    <text evidence="9">Digests double-stranded RNA. Involved in the processing of primary rRNA transcript to yield the immediate precursors to the large and small rRNAs (23S and 16S). Processes some mRNAs, and tRNAs when they are encoded in the rRNA operon. Processes pre-crRNA and tracrRNA of type II CRISPR loci if present in the organism.</text>
</comment>
<evidence type="ECO:0000256" key="9">
    <source>
        <dbReference type="HAMAP-Rule" id="MF_00104"/>
    </source>
</evidence>
<feature type="binding site" evidence="9">
    <location>
        <position position="119"/>
    </location>
    <ligand>
        <name>Mg(2+)</name>
        <dbReference type="ChEBI" id="CHEBI:18420"/>
    </ligand>
</feature>
<accession>A0A5S9II14</accession>
<dbReference type="GO" id="GO:0005737">
    <property type="term" value="C:cytoplasm"/>
    <property type="evidence" value="ECO:0007669"/>
    <property type="project" value="UniProtKB-SubCell"/>
</dbReference>
<evidence type="ECO:0000313" key="13">
    <source>
        <dbReference type="Proteomes" id="UP000326354"/>
    </source>
</evidence>
<dbReference type="SUPFAM" id="SSF54768">
    <property type="entry name" value="dsRNA-binding domain-like"/>
    <property type="match status" value="2"/>
</dbReference>
<dbReference type="PROSITE" id="PS00517">
    <property type="entry name" value="RNASE_3_1"/>
    <property type="match status" value="1"/>
</dbReference>
<comment type="cofactor">
    <cofactor evidence="9">
        <name>Mg(2+)</name>
        <dbReference type="ChEBI" id="CHEBI:18420"/>
    </cofactor>
</comment>
<dbReference type="RefSeq" id="WP_151966181.1">
    <property type="nucleotide sequence ID" value="NZ_AP019860.1"/>
</dbReference>
<dbReference type="InterPro" id="IPR011907">
    <property type="entry name" value="RNase_III"/>
</dbReference>
<dbReference type="Proteomes" id="UP000326354">
    <property type="component" value="Chromosome"/>
</dbReference>
<dbReference type="GO" id="GO:0008033">
    <property type="term" value="P:tRNA processing"/>
    <property type="evidence" value="ECO:0007669"/>
    <property type="project" value="UniProtKB-KW"/>
</dbReference>
<proteinExistence type="inferred from homology"/>
<dbReference type="GO" id="GO:0046872">
    <property type="term" value="F:metal ion binding"/>
    <property type="evidence" value="ECO:0007669"/>
    <property type="project" value="UniProtKB-KW"/>
</dbReference>
<evidence type="ECO:0000313" key="12">
    <source>
        <dbReference type="EMBL" id="BBM81921.1"/>
    </source>
</evidence>
<evidence type="ECO:0000256" key="5">
    <source>
        <dbReference type="ARBA" id="ARBA00022722"/>
    </source>
</evidence>
<dbReference type="CDD" id="cd00593">
    <property type="entry name" value="RIBOc"/>
    <property type="match status" value="1"/>
</dbReference>
<protein>
    <recommendedName>
        <fullName evidence="9">Ribonuclease 3</fullName>
        <ecNumber evidence="9">3.1.26.3</ecNumber>
    </recommendedName>
    <alternativeName>
        <fullName evidence="9">Ribonuclease III</fullName>
        <shortName evidence="9">RNase III</shortName>
    </alternativeName>
</protein>
<keyword evidence="8 9" id="KW-0694">RNA-binding</keyword>
<dbReference type="Pfam" id="PF14622">
    <property type="entry name" value="Ribonucleas_3_3"/>
    <property type="match status" value="1"/>
</dbReference>
<evidence type="ECO:0000256" key="6">
    <source>
        <dbReference type="ARBA" id="ARBA00022759"/>
    </source>
</evidence>
<feature type="domain" description="DRBM" evidence="10">
    <location>
        <begin position="262"/>
        <end position="331"/>
    </location>
</feature>
<organism evidence="12 13">
    <name type="scientific">Uabimicrobium amorphum</name>
    <dbReference type="NCBI Taxonomy" id="2596890"/>
    <lineage>
        <taxon>Bacteria</taxon>
        <taxon>Pseudomonadati</taxon>
        <taxon>Planctomycetota</taxon>
        <taxon>Candidatus Uabimicrobiia</taxon>
        <taxon>Candidatus Uabimicrobiales</taxon>
        <taxon>Candidatus Uabimicrobiaceae</taxon>
        <taxon>Candidatus Uabimicrobium</taxon>
    </lineage>
</organism>
<evidence type="ECO:0000256" key="2">
    <source>
        <dbReference type="ARBA" id="ARBA00010183"/>
    </source>
</evidence>
<dbReference type="SMART" id="SM00535">
    <property type="entry name" value="RIBOc"/>
    <property type="match status" value="1"/>
</dbReference>
<feature type="domain" description="RNase III" evidence="11">
    <location>
        <begin position="7"/>
        <end position="133"/>
    </location>
</feature>
<keyword evidence="3 9" id="KW-0698">rRNA processing</keyword>
<dbReference type="PANTHER" id="PTHR11207:SF0">
    <property type="entry name" value="RIBONUCLEASE 3"/>
    <property type="match status" value="1"/>
</dbReference>
<dbReference type="InterPro" id="IPR000999">
    <property type="entry name" value="RNase_III_dom"/>
</dbReference>
<dbReference type="NCBIfam" id="TIGR02191">
    <property type="entry name" value="RNaseIII"/>
    <property type="match status" value="1"/>
</dbReference>
<feature type="active site" evidence="9">
    <location>
        <position position="122"/>
    </location>
</feature>
<dbReference type="GO" id="GO:0006364">
    <property type="term" value="P:rRNA processing"/>
    <property type="evidence" value="ECO:0007669"/>
    <property type="project" value="UniProtKB-UniRule"/>
</dbReference>
<comment type="subunit">
    <text evidence="9">Homodimer.</text>
</comment>
<feature type="domain" description="DRBM" evidence="10">
    <location>
        <begin position="160"/>
        <end position="229"/>
    </location>
</feature>
<keyword evidence="9" id="KW-0963">Cytoplasm</keyword>
<dbReference type="OrthoDB" id="9805026at2"/>
<feature type="binding site" evidence="9">
    <location>
        <position position="122"/>
    </location>
    <ligand>
        <name>Mg(2+)</name>
        <dbReference type="ChEBI" id="CHEBI:18420"/>
    </ligand>
</feature>
<feature type="active site" evidence="9">
    <location>
        <position position="49"/>
    </location>
</feature>